<sequence length="139" mass="15489">MATERPDLAAMLYPLVRELIALELPVLAAHDVSMWGYSVLTALDDTPVRTQAALAEAIGADKSRIIGTLDELQKAGLIERTPDPADRRVRLLSITPLGRRVRRAVRKEIQAQEEQVLATLAPADRKTFLRILQQFHASR</sequence>
<dbReference type="RefSeq" id="WP_131345298.1">
    <property type="nucleotide sequence ID" value="NZ_SJJZ01000004.1"/>
</dbReference>
<dbReference type="EMBL" id="SJJZ01000004">
    <property type="protein sequence ID" value="TCC04227.1"/>
    <property type="molecule type" value="Genomic_DNA"/>
</dbReference>
<reference evidence="2 3" key="1">
    <citation type="submission" date="2019-02" db="EMBL/GenBank/DDBJ databases">
        <title>Kribbella capetownensis sp. nov. and Kribbella speibonae sp. nov., isolated from soil.</title>
        <authorList>
            <person name="Curtis S.M."/>
            <person name="Norton I."/>
            <person name="Everest G.J."/>
            <person name="Meyers P.R."/>
        </authorList>
    </citation>
    <scope>NUCLEOTIDE SEQUENCE [LARGE SCALE GENOMIC DNA]</scope>
    <source>
        <strain evidence="2 3">KCTC 29219</strain>
    </source>
</reference>
<dbReference type="InterPro" id="IPR000835">
    <property type="entry name" value="HTH_MarR-typ"/>
</dbReference>
<protein>
    <submittedName>
        <fullName evidence="2">MarR family transcriptional regulator</fullName>
    </submittedName>
</protein>
<keyword evidence="3" id="KW-1185">Reference proteome</keyword>
<dbReference type="PANTHER" id="PTHR33164:SF43">
    <property type="entry name" value="HTH-TYPE TRANSCRIPTIONAL REPRESSOR YETL"/>
    <property type="match status" value="1"/>
</dbReference>
<dbReference type="Pfam" id="PF01047">
    <property type="entry name" value="MarR"/>
    <property type="match status" value="1"/>
</dbReference>
<dbReference type="Gene3D" id="1.10.10.10">
    <property type="entry name" value="Winged helix-like DNA-binding domain superfamily/Winged helix DNA-binding domain"/>
    <property type="match status" value="1"/>
</dbReference>
<feature type="domain" description="HTH marR-type" evidence="1">
    <location>
        <begin position="5"/>
        <end position="137"/>
    </location>
</feature>
<dbReference type="PRINTS" id="PR00598">
    <property type="entry name" value="HTHMARR"/>
</dbReference>
<dbReference type="InterPro" id="IPR036390">
    <property type="entry name" value="WH_DNA-bd_sf"/>
</dbReference>
<evidence type="ECO:0000313" key="2">
    <source>
        <dbReference type="EMBL" id="TCC04227.1"/>
    </source>
</evidence>
<dbReference type="OrthoDB" id="5148120at2"/>
<comment type="caution">
    <text evidence="2">The sequence shown here is derived from an EMBL/GenBank/DDBJ whole genome shotgun (WGS) entry which is preliminary data.</text>
</comment>
<dbReference type="InterPro" id="IPR036388">
    <property type="entry name" value="WH-like_DNA-bd_sf"/>
</dbReference>
<gene>
    <name evidence="2" type="ORF">E0H45_34675</name>
</gene>
<dbReference type="InterPro" id="IPR039422">
    <property type="entry name" value="MarR/SlyA-like"/>
</dbReference>
<dbReference type="AlphaFoldDB" id="A0A4R0H173"/>
<dbReference type="Proteomes" id="UP000292346">
    <property type="component" value="Unassembled WGS sequence"/>
</dbReference>
<organism evidence="2 3">
    <name type="scientific">Kribbella soli</name>
    <dbReference type="NCBI Taxonomy" id="1124743"/>
    <lineage>
        <taxon>Bacteria</taxon>
        <taxon>Bacillati</taxon>
        <taxon>Actinomycetota</taxon>
        <taxon>Actinomycetes</taxon>
        <taxon>Propionibacteriales</taxon>
        <taxon>Kribbellaceae</taxon>
        <taxon>Kribbella</taxon>
    </lineage>
</organism>
<dbReference type="SMART" id="SM00347">
    <property type="entry name" value="HTH_MARR"/>
    <property type="match status" value="1"/>
</dbReference>
<dbReference type="GO" id="GO:0006950">
    <property type="term" value="P:response to stress"/>
    <property type="evidence" value="ECO:0007669"/>
    <property type="project" value="TreeGrafter"/>
</dbReference>
<evidence type="ECO:0000259" key="1">
    <source>
        <dbReference type="PROSITE" id="PS50995"/>
    </source>
</evidence>
<dbReference type="GO" id="GO:0003700">
    <property type="term" value="F:DNA-binding transcription factor activity"/>
    <property type="evidence" value="ECO:0007669"/>
    <property type="project" value="InterPro"/>
</dbReference>
<dbReference type="PROSITE" id="PS50995">
    <property type="entry name" value="HTH_MARR_2"/>
    <property type="match status" value="1"/>
</dbReference>
<accession>A0A4R0H173</accession>
<name>A0A4R0H173_9ACTN</name>
<dbReference type="PANTHER" id="PTHR33164">
    <property type="entry name" value="TRANSCRIPTIONAL REGULATOR, MARR FAMILY"/>
    <property type="match status" value="1"/>
</dbReference>
<dbReference type="SUPFAM" id="SSF46785">
    <property type="entry name" value="Winged helix' DNA-binding domain"/>
    <property type="match status" value="1"/>
</dbReference>
<proteinExistence type="predicted"/>
<evidence type="ECO:0000313" key="3">
    <source>
        <dbReference type="Proteomes" id="UP000292346"/>
    </source>
</evidence>